<evidence type="ECO:0000256" key="4">
    <source>
        <dbReference type="ARBA" id="ARBA00022692"/>
    </source>
</evidence>
<dbReference type="Proteomes" id="UP000500791">
    <property type="component" value="Chromosome"/>
</dbReference>
<evidence type="ECO:0000259" key="8">
    <source>
        <dbReference type="Pfam" id="PF04239"/>
    </source>
</evidence>
<keyword evidence="4 7" id="KW-0812">Transmembrane</keyword>
<evidence type="ECO:0000313" key="9">
    <source>
        <dbReference type="EMBL" id="QIK40433.1"/>
    </source>
</evidence>
<dbReference type="GO" id="GO:0005886">
    <property type="term" value="C:plasma membrane"/>
    <property type="evidence" value="ECO:0007669"/>
    <property type="project" value="UniProtKB-SubCell"/>
</dbReference>
<dbReference type="Pfam" id="PF04239">
    <property type="entry name" value="DUF421"/>
    <property type="match status" value="1"/>
</dbReference>
<gene>
    <name evidence="9" type="ORF">G8E03_06410</name>
</gene>
<feature type="transmembrane region" description="Helical" evidence="7">
    <location>
        <begin position="37"/>
        <end position="57"/>
    </location>
</feature>
<dbReference type="KEGG" id="mon:G8E03_06410"/>
<keyword evidence="3" id="KW-1003">Cell membrane</keyword>
<feature type="domain" description="YetF C-terminal" evidence="8">
    <location>
        <begin position="87"/>
        <end position="159"/>
    </location>
</feature>
<dbReference type="RefSeq" id="WP_166189897.1">
    <property type="nucleotide sequence ID" value="NZ_CP049811.1"/>
</dbReference>
<reference evidence="9 10" key="1">
    <citation type="submission" date="2020-03" db="EMBL/GenBank/DDBJ databases">
        <title>Complete genome sequence of Monaibacterium sp. ALG8 with diverse plasmids.</title>
        <authorList>
            <person name="Sun C."/>
        </authorList>
    </citation>
    <scope>NUCLEOTIDE SEQUENCE [LARGE SCALE GENOMIC DNA]</scope>
    <source>
        <strain evidence="9 10">ALG8</strain>
    </source>
</reference>
<evidence type="ECO:0000256" key="1">
    <source>
        <dbReference type="ARBA" id="ARBA00004651"/>
    </source>
</evidence>
<keyword evidence="6 7" id="KW-0472">Membrane</keyword>
<dbReference type="PANTHER" id="PTHR34582">
    <property type="entry name" value="UPF0702 TRANSMEMBRANE PROTEIN YCAP"/>
    <property type="match status" value="1"/>
</dbReference>
<evidence type="ECO:0000256" key="6">
    <source>
        <dbReference type="ARBA" id="ARBA00023136"/>
    </source>
</evidence>
<name>A0A6G7VK08_9RHOB</name>
<dbReference type="InterPro" id="IPR007353">
    <property type="entry name" value="DUF421"/>
</dbReference>
<dbReference type="Gene3D" id="3.30.240.20">
    <property type="entry name" value="bsu07140 like domains"/>
    <property type="match status" value="1"/>
</dbReference>
<accession>A0A6G7VK08</accession>
<evidence type="ECO:0000256" key="2">
    <source>
        <dbReference type="ARBA" id="ARBA00006448"/>
    </source>
</evidence>
<sequence length="171" mass="18450">MNEYISELLNLAGSAVVLLVAIVVITRIVGLRSFTKMSGFDFALTVATGSIVASALLSPDMPVLRGVAGLVMIFAVQWSAARLRSSFEPVRKVIDNTPLLLMKGPHILEENLLAARMTRSDLIAKLREANVLHTGQVRAVVLETTGDVSVLHGDADGPALDWDMMLDGVRR</sequence>
<dbReference type="InterPro" id="IPR023090">
    <property type="entry name" value="UPF0702_alpha/beta_dom_sf"/>
</dbReference>
<dbReference type="AlphaFoldDB" id="A0A6G7VK08"/>
<comment type="subcellular location">
    <subcellularLocation>
        <location evidence="1">Cell membrane</location>
        <topology evidence="1">Multi-pass membrane protein</topology>
    </subcellularLocation>
</comment>
<organism evidence="9 10">
    <name type="scientific">Pontivivens nitratireducens</name>
    <dbReference type="NCBI Taxonomy" id="2758038"/>
    <lineage>
        <taxon>Bacteria</taxon>
        <taxon>Pseudomonadati</taxon>
        <taxon>Pseudomonadota</taxon>
        <taxon>Alphaproteobacteria</taxon>
        <taxon>Rhodobacterales</taxon>
        <taxon>Paracoccaceae</taxon>
        <taxon>Pontivivens</taxon>
    </lineage>
</organism>
<protein>
    <submittedName>
        <fullName evidence="9">DUF421 domain-containing protein</fullName>
    </submittedName>
</protein>
<evidence type="ECO:0000256" key="5">
    <source>
        <dbReference type="ARBA" id="ARBA00022989"/>
    </source>
</evidence>
<feature type="transmembrane region" description="Helical" evidence="7">
    <location>
        <begin position="12"/>
        <end position="30"/>
    </location>
</feature>
<evidence type="ECO:0000256" key="3">
    <source>
        <dbReference type="ARBA" id="ARBA00022475"/>
    </source>
</evidence>
<feature type="transmembrane region" description="Helical" evidence="7">
    <location>
        <begin position="63"/>
        <end position="81"/>
    </location>
</feature>
<evidence type="ECO:0000313" key="10">
    <source>
        <dbReference type="Proteomes" id="UP000500791"/>
    </source>
</evidence>
<evidence type="ECO:0000256" key="7">
    <source>
        <dbReference type="SAM" id="Phobius"/>
    </source>
</evidence>
<keyword evidence="10" id="KW-1185">Reference proteome</keyword>
<dbReference type="EMBL" id="CP049811">
    <property type="protein sequence ID" value="QIK40433.1"/>
    <property type="molecule type" value="Genomic_DNA"/>
</dbReference>
<comment type="similarity">
    <text evidence="2">Belongs to the UPF0702 family.</text>
</comment>
<keyword evidence="5 7" id="KW-1133">Transmembrane helix</keyword>
<dbReference type="PANTHER" id="PTHR34582:SF6">
    <property type="entry name" value="UPF0702 TRANSMEMBRANE PROTEIN YCAP"/>
    <property type="match status" value="1"/>
</dbReference>
<proteinExistence type="inferred from homology"/>